<dbReference type="EC" id="3.1.3.16" evidence="7"/>
<comment type="catalytic activity">
    <reaction evidence="4 7">
        <text>O-phospho-L-seryl-[protein] + H2O = L-seryl-[protein] + phosphate</text>
        <dbReference type="Rhea" id="RHEA:20629"/>
        <dbReference type="Rhea" id="RHEA-COMP:9863"/>
        <dbReference type="Rhea" id="RHEA-COMP:11604"/>
        <dbReference type="ChEBI" id="CHEBI:15377"/>
        <dbReference type="ChEBI" id="CHEBI:29999"/>
        <dbReference type="ChEBI" id="CHEBI:43474"/>
        <dbReference type="ChEBI" id="CHEBI:83421"/>
        <dbReference type="EC" id="3.1.3.16"/>
    </reaction>
</comment>
<dbReference type="Pfam" id="PF00782">
    <property type="entry name" value="DSPc"/>
    <property type="match status" value="1"/>
</dbReference>
<name>A0AA88XHK4_PINIB</name>
<dbReference type="PANTHER" id="PTHR45682">
    <property type="entry name" value="AGAP008228-PA"/>
    <property type="match status" value="1"/>
</dbReference>
<gene>
    <name evidence="10" type="ORF">FSP39_008099</name>
</gene>
<dbReference type="GO" id="GO:0008138">
    <property type="term" value="F:protein tyrosine/serine/threonine phosphatase activity"/>
    <property type="evidence" value="ECO:0007669"/>
    <property type="project" value="UniProtKB-UniRule"/>
</dbReference>
<evidence type="ECO:0000256" key="2">
    <source>
        <dbReference type="ARBA" id="ARBA00022801"/>
    </source>
</evidence>
<dbReference type="Proteomes" id="UP001186944">
    <property type="component" value="Unassembled WGS sequence"/>
</dbReference>
<dbReference type="GO" id="GO:0004725">
    <property type="term" value="F:protein tyrosine phosphatase activity"/>
    <property type="evidence" value="ECO:0007669"/>
    <property type="project" value="UniProtKB-EC"/>
</dbReference>
<evidence type="ECO:0000256" key="6">
    <source>
        <dbReference type="PIRSR" id="PIRSR620405-1"/>
    </source>
</evidence>
<dbReference type="GO" id="GO:0005737">
    <property type="term" value="C:cytoplasm"/>
    <property type="evidence" value="ECO:0007669"/>
    <property type="project" value="TreeGrafter"/>
</dbReference>
<dbReference type="EC" id="3.1.3.48" evidence="7"/>
<proteinExistence type="inferred from homology"/>
<keyword evidence="11" id="KW-1185">Reference proteome</keyword>
<dbReference type="InterPro" id="IPR020405">
    <property type="entry name" value="Atypical_DUSP_subfamA"/>
</dbReference>
<dbReference type="InterPro" id="IPR000387">
    <property type="entry name" value="Tyr_Pase_dom"/>
</dbReference>
<dbReference type="InterPro" id="IPR029021">
    <property type="entry name" value="Prot-tyrosine_phosphatase-like"/>
</dbReference>
<comment type="similarity">
    <text evidence="1 7">Belongs to the protein-tyrosine phosphatase family. Non-receptor class dual specificity subfamily.</text>
</comment>
<comment type="caution">
    <text evidence="10">The sequence shown here is derived from an EMBL/GenBank/DDBJ whole genome shotgun (WGS) entry which is preliminary data.</text>
</comment>
<feature type="domain" description="Tyrosine-protein phosphatase" evidence="8">
    <location>
        <begin position="51"/>
        <end position="200"/>
    </location>
</feature>
<dbReference type="SMART" id="SM00195">
    <property type="entry name" value="DSPc"/>
    <property type="match status" value="1"/>
</dbReference>
<evidence type="ECO:0000313" key="10">
    <source>
        <dbReference type="EMBL" id="KAK3085745.1"/>
    </source>
</evidence>
<evidence type="ECO:0000256" key="5">
    <source>
        <dbReference type="ARBA" id="ARBA00048336"/>
    </source>
</evidence>
<dbReference type="PANTHER" id="PTHR45682:SF1">
    <property type="entry name" value="DUAL SPECIFICITY PROTEIN PHOSPHATASE 3"/>
    <property type="match status" value="1"/>
</dbReference>
<comment type="catalytic activity">
    <reaction evidence="5 7">
        <text>O-phospho-L-threonyl-[protein] + H2O = L-threonyl-[protein] + phosphate</text>
        <dbReference type="Rhea" id="RHEA:47004"/>
        <dbReference type="Rhea" id="RHEA-COMP:11060"/>
        <dbReference type="Rhea" id="RHEA-COMP:11605"/>
        <dbReference type="ChEBI" id="CHEBI:15377"/>
        <dbReference type="ChEBI" id="CHEBI:30013"/>
        <dbReference type="ChEBI" id="CHEBI:43474"/>
        <dbReference type="ChEBI" id="CHEBI:61977"/>
        <dbReference type="EC" id="3.1.3.16"/>
    </reaction>
</comment>
<accession>A0AA88XHK4</accession>
<feature type="active site" description="Phosphocysteine intermediate" evidence="6">
    <location>
        <position position="145"/>
    </location>
</feature>
<organism evidence="10 11">
    <name type="scientific">Pinctada imbricata</name>
    <name type="common">Atlantic pearl-oyster</name>
    <name type="synonym">Pinctada martensii</name>
    <dbReference type="NCBI Taxonomy" id="66713"/>
    <lineage>
        <taxon>Eukaryota</taxon>
        <taxon>Metazoa</taxon>
        <taxon>Spiralia</taxon>
        <taxon>Lophotrochozoa</taxon>
        <taxon>Mollusca</taxon>
        <taxon>Bivalvia</taxon>
        <taxon>Autobranchia</taxon>
        <taxon>Pteriomorphia</taxon>
        <taxon>Pterioida</taxon>
        <taxon>Pterioidea</taxon>
        <taxon>Pteriidae</taxon>
        <taxon>Pinctada</taxon>
    </lineage>
</organism>
<dbReference type="PROSITE" id="PS00383">
    <property type="entry name" value="TYR_PHOSPHATASE_1"/>
    <property type="match status" value="1"/>
</dbReference>
<reference evidence="10" key="1">
    <citation type="submission" date="2019-08" db="EMBL/GenBank/DDBJ databases">
        <title>The improved chromosome-level genome for the pearl oyster Pinctada fucata martensii using PacBio sequencing and Hi-C.</title>
        <authorList>
            <person name="Zheng Z."/>
        </authorList>
    </citation>
    <scope>NUCLEOTIDE SEQUENCE</scope>
    <source>
        <strain evidence="10">ZZ-2019</strain>
        <tissue evidence="10">Adductor muscle</tissue>
    </source>
</reference>
<dbReference type="GO" id="GO:0043409">
    <property type="term" value="P:negative regulation of MAPK cascade"/>
    <property type="evidence" value="ECO:0007669"/>
    <property type="project" value="TreeGrafter"/>
</dbReference>
<dbReference type="GO" id="GO:0004722">
    <property type="term" value="F:protein serine/threonine phosphatase activity"/>
    <property type="evidence" value="ECO:0007669"/>
    <property type="project" value="UniProtKB-EC"/>
</dbReference>
<evidence type="ECO:0000259" key="9">
    <source>
        <dbReference type="PROSITE" id="PS50056"/>
    </source>
</evidence>
<dbReference type="PROSITE" id="PS50056">
    <property type="entry name" value="TYR_PHOSPHATASE_2"/>
    <property type="match status" value="1"/>
</dbReference>
<dbReference type="PRINTS" id="PR01908">
    <property type="entry name" value="ADSPHPHTASE"/>
</dbReference>
<keyword evidence="3 7" id="KW-0904">Protein phosphatase</keyword>
<comment type="function">
    <text evidence="7">Dual specificity phosphatase able to dephosphorylate phosphotyrosine, phosphoserine and phosphothreonine residues, with a preference for phosphotyrosine as a substrate.</text>
</comment>
<dbReference type="PRINTS" id="PR01909">
    <property type="entry name" value="ADSPHPHTASEA"/>
</dbReference>
<sequence>MIMDYSEQTFNRTRHFLRDQNLQTIDREFNSQSVSHPSYVSLSFPPKPRDPYNEVYDGIFIGDQTYSRDKAKLRSLGITHVVNCANGTRPNQINTNSAFFKDVGIKFMGIQANDVATYNLMPKFKQAAEFIHNALLEGGRVFVHCHMGVSRSATIVLAYLMLKQNIHLTEAVKILRRRREILPNDGFIKQLASLNYQLFEVKKS</sequence>
<dbReference type="Gene3D" id="3.90.190.10">
    <property type="entry name" value="Protein tyrosine phosphatase superfamily"/>
    <property type="match status" value="1"/>
</dbReference>
<dbReference type="InterPro" id="IPR020422">
    <property type="entry name" value="TYR_PHOSPHATASE_DUAL_dom"/>
</dbReference>
<dbReference type="InterPro" id="IPR000340">
    <property type="entry name" value="Dual-sp_phosphatase_cat-dom"/>
</dbReference>
<dbReference type="SUPFAM" id="SSF52799">
    <property type="entry name" value="(Phosphotyrosine protein) phosphatases II"/>
    <property type="match status" value="1"/>
</dbReference>
<protein>
    <recommendedName>
        <fullName evidence="7">Dual specificity protein phosphatase</fullName>
        <ecNumber evidence="7">3.1.3.16</ecNumber>
        <ecNumber evidence="7">3.1.3.48</ecNumber>
    </recommendedName>
</protein>
<evidence type="ECO:0000313" key="11">
    <source>
        <dbReference type="Proteomes" id="UP001186944"/>
    </source>
</evidence>
<evidence type="ECO:0000256" key="1">
    <source>
        <dbReference type="ARBA" id="ARBA00008601"/>
    </source>
</evidence>
<dbReference type="EMBL" id="VSWD01000012">
    <property type="protein sequence ID" value="KAK3085745.1"/>
    <property type="molecule type" value="Genomic_DNA"/>
</dbReference>
<evidence type="ECO:0000256" key="3">
    <source>
        <dbReference type="ARBA" id="ARBA00022912"/>
    </source>
</evidence>
<evidence type="ECO:0000256" key="4">
    <source>
        <dbReference type="ARBA" id="ARBA00047761"/>
    </source>
</evidence>
<dbReference type="GO" id="GO:0033549">
    <property type="term" value="F:MAP kinase phosphatase activity"/>
    <property type="evidence" value="ECO:0007669"/>
    <property type="project" value="TreeGrafter"/>
</dbReference>
<evidence type="ECO:0000256" key="7">
    <source>
        <dbReference type="RuleBase" id="RU366038"/>
    </source>
</evidence>
<keyword evidence="2 7" id="KW-0378">Hydrolase</keyword>
<feature type="domain" description="Tyrosine specific protein phosphatases" evidence="9">
    <location>
        <begin position="122"/>
        <end position="179"/>
    </location>
</feature>
<comment type="catalytic activity">
    <reaction evidence="7">
        <text>O-phospho-L-tyrosyl-[protein] + H2O = L-tyrosyl-[protein] + phosphate</text>
        <dbReference type="Rhea" id="RHEA:10684"/>
        <dbReference type="Rhea" id="RHEA-COMP:10136"/>
        <dbReference type="Rhea" id="RHEA-COMP:20101"/>
        <dbReference type="ChEBI" id="CHEBI:15377"/>
        <dbReference type="ChEBI" id="CHEBI:43474"/>
        <dbReference type="ChEBI" id="CHEBI:46858"/>
        <dbReference type="ChEBI" id="CHEBI:61978"/>
        <dbReference type="EC" id="3.1.3.48"/>
    </reaction>
</comment>
<evidence type="ECO:0000259" key="8">
    <source>
        <dbReference type="PROSITE" id="PS50054"/>
    </source>
</evidence>
<dbReference type="CDD" id="cd14515">
    <property type="entry name" value="DUSP3-like"/>
    <property type="match status" value="1"/>
</dbReference>
<dbReference type="AlphaFoldDB" id="A0AA88XHK4"/>
<dbReference type="InterPro" id="IPR016130">
    <property type="entry name" value="Tyr_Pase_AS"/>
</dbReference>
<dbReference type="PROSITE" id="PS50054">
    <property type="entry name" value="TYR_PHOSPHATASE_DUAL"/>
    <property type="match status" value="1"/>
</dbReference>